<keyword evidence="2" id="KW-1185">Reference proteome</keyword>
<dbReference type="AlphaFoldDB" id="A0A9Q0TUQ7"/>
<sequence length="53" mass="5737">MPCLTGLFNRSLLKTATDSSWIGKSSWSFGISSLEQPNSEVACPEPSFKSLIS</sequence>
<organism evidence="1 2">
    <name type="scientific">Salix purpurea</name>
    <name type="common">Purple osier willow</name>
    <dbReference type="NCBI Taxonomy" id="77065"/>
    <lineage>
        <taxon>Eukaryota</taxon>
        <taxon>Viridiplantae</taxon>
        <taxon>Streptophyta</taxon>
        <taxon>Embryophyta</taxon>
        <taxon>Tracheophyta</taxon>
        <taxon>Spermatophyta</taxon>
        <taxon>Magnoliopsida</taxon>
        <taxon>eudicotyledons</taxon>
        <taxon>Gunneridae</taxon>
        <taxon>Pentapetalae</taxon>
        <taxon>rosids</taxon>
        <taxon>fabids</taxon>
        <taxon>Malpighiales</taxon>
        <taxon>Salicaceae</taxon>
        <taxon>Saliceae</taxon>
        <taxon>Salix</taxon>
    </lineage>
</organism>
<accession>A0A9Q0TUQ7</accession>
<dbReference type="Proteomes" id="UP001151532">
    <property type="component" value="Chromosome 10"/>
</dbReference>
<reference evidence="1" key="1">
    <citation type="submission" date="2022-11" db="EMBL/GenBank/DDBJ databases">
        <authorList>
            <person name="Hyden B.L."/>
            <person name="Feng K."/>
            <person name="Yates T."/>
            <person name="Jawdy S."/>
            <person name="Smart L.B."/>
            <person name="Muchero W."/>
        </authorList>
    </citation>
    <scope>NUCLEOTIDE SEQUENCE</scope>
    <source>
        <tissue evidence="1">Shoot tip</tissue>
    </source>
</reference>
<proteinExistence type="predicted"/>
<evidence type="ECO:0000313" key="2">
    <source>
        <dbReference type="Proteomes" id="UP001151532"/>
    </source>
</evidence>
<comment type="caution">
    <text evidence="1">The sequence shown here is derived from an EMBL/GenBank/DDBJ whole genome shotgun (WGS) entry which is preliminary data.</text>
</comment>
<protein>
    <submittedName>
        <fullName evidence="1">Uncharacterized protein</fullName>
    </submittedName>
</protein>
<gene>
    <name evidence="1" type="ORF">OIU79_006126</name>
</gene>
<evidence type="ECO:0000313" key="1">
    <source>
        <dbReference type="EMBL" id="KAJ6718134.1"/>
    </source>
</evidence>
<name>A0A9Q0TUQ7_SALPP</name>
<reference evidence="1" key="2">
    <citation type="journal article" date="2023" name="Int. J. Mol. Sci.">
        <title>De Novo Assembly and Annotation of 11 Diverse Shrub Willow (Salix) Genomes Reveals Novel Gene Organization in Sex-Linked Regions.</title>
        <authorList>
            <person name="Hyden B."/>
            <person name="Feng K."/>
            <person name="Yates T.B."/>
            <person name="Jawdy S."/>
            <person name="Cereghino C."/>
            <person name="Smart L.B."/>
            <person name="Muchero W."/>
        </authorList>
    </citation>
    <scope>NUCLEOTIDE SEQUENCE</scope>
    <source>
        <tissue evidence="1">Shoot tip</tissue>
    </source>
</reference>
<dbReference type="EMBL" id="JAPFFK010000014">
    <property type="protein sequence ID" value="KAJ6718134.1"/>
    <property type="molecule type" value="Genomic_DNA"/>
</dbReference>